<dbReference type="GO" id="GO:0000725">
    <property type="term" value="P:recombinational repair"/>
    <property type="evidence" value="ECO:0007669"/>
    <property type="project" value="TreeGrafter"/>
</dbReference>
<evidence type="ECO:0000256" key="8">
    <source>
        <dbReference type="ARBA" id="ARBA00034617"/>
    </source>
</evidence>
<dbReference type="GO" id="GO:0043138">
    <property type="term" value="F:3'-5' DNA helicase activity"/>
    <property type="evidence" value="ECO:0007669"/>
    <property type="project" value="UniProtKB-EC"/>
</dbReference>
<protein>
    <recommendedName>
        <fullName evidence="9">DNA 3'-5' helicase</fullName>
        <ecNumber evidence="9">5.6.2.4</ecNumber>
    </recommendedName>
    <alternativeName>
        <fullName evidence="10">DNA 3'-5' helicase II</fullName>
    </alternativeName>
</protein>
<dbReference type="RefSeq" id="WP_154426169.1">
    <property type="nucleotide sequence ID" value="NZ_JAQYPZ010000072.1"/>
</dbReference>
<keyword evidence="6" id="KW-0238">DNA-binding</keyword>
<keyword evidence="5 12" id="KW-0067">ATP-binding</keyword>
<dbReference type="PANTHER" id="PTHR11070">
    <property type="entry name" value="UVRD / RECB / PCRA DNA HELICASE FAMILY MEMBER"/>
    <property type="match status" value="1"/>
</dbReference>
<dbReference type="PROSITE" id="PS51217">
    <property type="entry name" value="UVRD_HELICASE_CTER"/>
    <property type="match status" value="1"/>
</dbReference>
<dbReference type="Gene3D" id="1.10.486.10">
    <property type="entry name" value="PCRA, domain 4"/>
    <property type="match status" value="1"/>
</dbReference>
<dbReference type="Pfam" id="PF00580">
    <property type="entry name" value="UvrD-helicase"/>
    <property type="match status" value="1"/>
</dbReference>
<comment type="catalytic activity">
    <reaction evidence="8">
        <text>Couples ATP hydrolysis with the unwinding of duplex DNA by translocating in the 3'-5' direction.</text>
        <dbReference type="EC" id="5.6.2.4"/>
    </reaction>
</comment>
<dbReference type="EMBL" id="VUNN01000020">
    <property type="protein sequence ID" value="MSU06914.1"/>
    <property type="molecule type" value="Genomic_DNA"/>
</dbReference>
<dbReference type="Gene3D" id="1.10.10.160">
    <property type="match status" value="1"/>
</dbReference>
<evidence type="ECO:0000256" key="3">
    <source>
        <dbReference type="ARBA" id="ARBA00022801"/>
    </source>
</evidence>
<comment type="catalytic activity">
    <reaction evidence="11">
        <text>ATP + H2O = ADP + phosphate + H(+)</text>
        <dbReference type="Rhea" id="RHEA:13065"/>
        <dbReference type="ChEBI" id="CHEBI:15377"/>
        <dbReference type="ChEBI" id="CHEBI:15378"/>
        <dbReference type="ChEBI" id="CHEBI:30616"/>
        <dbReference type="ChEBI" id="CHEBI:43474"/>
        <dbReference type="ChEBI" id="CHEBI:456216"/>
        <dbReference type="EC" id="5.6.2.4"/>
    </reaction>
</comment>
<keyword evidence="2 12" id="KW-0547">Nucleotide-binding</keyword>
<dbReference type="InterPro" id="IPR014016">
    <property type="entry name" value="UvrD-like_ATP-bd"/>
</dbReference>
<evidence type="ECO:0000256" key="4">
    <source>
        <dbReference type="ARBA" id="ARBA00022806"/>
    </source>
</evidence>
<dbReference type="Pfam" id="PF13361">
    <property type="entry name" value="UvrD_C"/>
    <property type="match status" value="1"/>
</dbReference>
<dbReference type="SUPFAM" id="SSF52540">
    <property type="entry name" value="P-loop containing nucleoside triphosphate hydrolases"/>
    <property type="match status" value="1"/>
</dbReference>
<dbReference type="GO" id="GO:0003677">
    <property type="term" value="F:DNA binding"/>
    <property type="evidence" value="ECO:0007669"/>
    <property type="project" value="UniProtKB-KW"/>
</dbReference>
<evidence type="ECO:0000256" key="9">
    <source>
        <dbReference type="ARBA" id="ARBA00034808"/>
    </source>
</evidence>
<organism evidence="15 16">
    <name type="scientific">Bullifex porci</name>
    <dbReference type="NCBI Taxonomy" id="2606638"/>
    <lineage>
        <taxon>Bacteria</taxon>
        <taxon>Pseudomonadati</taxon>
        <taxon>Spirochaetota</taxon>
        <taxon>Spirochaetia</taxon>
        <taxon>Spirochaetales</taxon>
        <taxon>Spirochaetaceae</taxon>
        <taxon>Bullifex</taxon>
    </lineage>
</organism>
<dbReference type="CDD" id="cd17932">
    <property type="entry name" value="DEXQc_UvrD"/>
    <property type="match status" value="1"/>
</dbReference>
<feature type="domain" description="UvrD-like helicase ATP-binding" evidence="13">
    <location>
        <begin position="7"/>
        <end position="278"/>
    </location>
</feature>
<evidence type="ECO:0000256" key="7">
    <source>
        <dbReference type="ARBA" id="ARBA00023235"/>
    </source>
</evidence>
<feature type="binding site" evidence="12">
    <location>
        <begin position="28"/>
        <end position="35"/>
    </location>
    <ligand>
        <name>ATP</name>
        <dbReference type="ChEBI" id="CHEBI:30616"/>
    </ligand>
</feature>
<evidence type="ECO:0000256" key="10">
    <source>
        <dbReference type="ARBA" id="ARBA00034923"/>
    </source>
</evidence>
<evidence type="ECO:0000256" key="2">
    <source>
        <dbReference type="ARBA" id="ARBA00022741"/>
    </source>
</evidence>
<sequence length="666" mass="76397">MSIDLVKELNSEQAKAAANINGPSLIIAGAGSGKTRMLTYRIAYMLEQGIQDREILALTFTNKAAKEMKERISELTKGNYKHITATTFHSFGLGLLKQYIQYLGYKNNFTVYDTNDNTSLLRNVIVTLGYDLSNYNISSLLALFSDIKCERHKEIQNKDSALEEIYNEFIATQKAYNVVDFDDLILLPIKIFEKRPDVLNIVQERYKYILVDEFQDTSLLQYKFITLIAKKYQNIAVVGDDDQSIYSWRGANYQNIVNFEHDFPTLKEFKLERNYRCSGNILEAANTIITHNEKRKEKKLWTEDSKGSQIYVTSNEDEEEEAYYIAQHIKDRSRKEGLAYSDFAVLVRTNGLLSKLETALMENSIPTQVSGGQSFFDRKEIRDLLCYLKVIVNIDDDVSLLRIINTPRRGIGRVTIEKLRQHADKKKTSLFDALSDFAYAADAPVSGKTKEALKNFVQMVIGWQNLAENNQKASLLSTIIDDISYREKLHEDYPDSPKSVDYKMQSLEFLRQRISRYEKSNPDTSLRDYLNLVMILGEENSDVEKGKVNLMTMHAAKGLEFNTVYLAGIEDNIIPSSRALEENPANIEEERRLFYVAVTRAKKELTITYCENRKDRMGENHLCLPSRFIEEIPNQLISNKVAGEEETSTEDKLAALSAMLEKLRKK</sequence>
<dbReference type="GO" id="GO:0005524">
    <property type="term" value="F:ATP binding"/>
    <property type="evidence" value="ECO:0007669"/>
    <property type="project" value="UniProtKB-UniRule"/>
</dbReference>
<comment type="caution">
    <text evidence="15">The sequence shown here is derived from an EMBL/GenBank/DDBJ whole genome shotgun (WGS) entry which is preliminary data.</text>
</comment>
<dbReference type="CDD" id="cd18807">
    <property type="entry name" value="SF1_C_UvrD"/>
    <property type="match status" value="1"/>
</dbReference>
<comment type="similarity">
    <text evidence="1">Belongs to the helicase family. UvrD subfamily.</text>
</comment>
<reference evidence="15 16" key="1">
    <citation type="submission" date="2019-08" db="EMBL/GenBank/DDBJ databases">
        <title>In-depth cultivation of the pig gut microbiome towards novel bacterial diversity and tailored functional studies.</title>
        <authorList>
            <person name="Wylensek D."/>
            <person name="Hitch T.C.A."/>
            <person name="Clavel T."/>
        </authorList>
    </citation>
    <scope>NUCLEOTIDE SEQUENCE [LARGE SCALE GENOMIC DNA]</scope>
    <source>
        <strain evidence="15 16">NM-380-WT-3C1</strain>
    </source>
</reference>
<evidence type="ECO:0000259" key="13">
    <source>
        <dbReference type="PROSITE" id="PS51198"/>
    </source>
</evidence>
<evidence type="ECO:0000256" key="6">
    <source>
        <dbReference type="ARBA" id="ARBA00023125"/>
    </source>
</evidence>
<feature type="domain" description="UvrD-like helicase C-terminal" evidence="14">
    <location>
        <begin position="279"/>
        <end position="558"/>
    </location>
</feature>
<dbReference type="InterPro" id="IPR013986">
    <property type="entry name" value="DExx_box_DNA_helicase_dom_sf"/>
</dbReference>
<keyword evidence="3 12" id="KW-0378">Hydrolase</keyword>
<evidence type="ECO:0000256" key="1">
    <source>
        <dbReference type="ARBA" id="ARBA00009922"/>
    </source>
</evidence>
<dbReference type="PROSITE" id="PS51198">
    <property type="entry name" value="UVRD_HELICASE_ATP_BIND"/>
    <property type="match status" value="1"/>
</dbReference>
<keyword evidence="16" id="KW-1185">Reference proteome</keyword>
<accession>A0A7X2PDL3</accession>
<evidence type="ECO:0000313" key="16">
    <source>
        <dbReference type="Proteomes" id="UP000460549"/>
    </source>
</evidence>
<dbReference type="InterPro" id="IPR027417">
    <property type="entry name" value="P-loop_NTPase"/>
</dbReference>
<dbReference type="GO" id="GO:0016787">
    <property type="term" value="F:hydrolase activity"/>
    <property type="evidence" value="ECO:0007669"/>
    <property type="project" value="UniProtKB-UniRule"/>
</dbReference>
<dbReference type="Gene3D" id="3.40.50.300">
    <property type="entry name" value="P-loop containing nucleotide triphosphate hydrolases"/>
    <property type="match status" value="2"/>
</dbReference>
<dbReference type="GO" id="GO:0005829">
    <property type="term" value="C:cytosol"/>
    <property type="evidence" value="ECO:0007669"/>
    <property type="project" value="TreeGrafter"/>
</dbReference>
<keyword evidence="7" id="KW-0413">Isomerase</keyword>
<name>A0A7X2PDL3_9SPIO</name>
<evidence type="ECO:0000256" key="5">
    <source>
        <dbReference type="ARBA" id="ARBA00022840"/>
    </source>
</evidence>
<dbReference type="InterPro" id="IPR000212">
    <property type="entry name" value="DNA_helicase_UvrD/REP"/>
</dbReference>
<evidence type="ECO:0000259" key="14">
    <source>
        <dbReference type="PROSITE" id="PS51217"/>
    </source>
</evidence>
<evidence type="ECO:0000313" key="15">
    <source>
        <dbReference type="EMBL" id="MSU06914.1"/>
    </source>
</evidence>
<dbReference type="Proteomes" id="UP000460549">
    <property type="component" value="Unassembled WGS sequence"/>
</dbReference>
<dbReference type="EC" id="5.6.2.4" evidence="9"/>
<dbReference type="PANTHER" id="PTHR11070:SF2">
    <property type="entry name" value="ATP-DEPENDENT DNA HELICASE SRS2"/>
    <property type="match status" value="1"/>
</dbReference>
<evidence type="ECO:0000256" key="11">
    <source>
        <dbReference type="ARBA" id="ARBA00048988"/>
    </source>
</evidence>
<dbReference type="InterPro" id="IPR014017">
    <property type="entry name" value="DNA_helicase_UvrD-like_C"/>
</dbReference>
<gene>
    <name evidence="15" type="ORF">FYJ80_09045</name>
</gene>
<keyword evidence="4 12" id="KW-0347">Helicase</keyword>
<dbReference type="AlphaFoldDB" id="A0A7X2PDL3"/>
<evidence type="ECO:0000256" key="12">
    <source>
        <dbReference type="PROSITE-ProRule" id="PRU00560"/>
    </source>
</evidence>
<proteinExistence type="inferred from homology"/>